<dbReference type="PANTHER" id="PTHR34387:SF1">
    <property type="entry name" value="PERIPLASMIC IMMUNOGENIC PROTEIN"/>
    <property type="match status" value="1"/>
</dbReference>
<evidence type="ECO:0000313" key="1">
    <source>
        <dbReference type="EMBL" id="CAB4692660.1"/>
    </source>
</evidence>
<dbReference type="Gene3D" id="3.30.110.170">
    <property type="entry name" value="Protein of unknown function (DUF541), domain 1"/>
    <property type="match status" value="1"/>
</dbReference>
<dbReference type="GO" id="GO:0006974">
    <property type="term" value="P:DNA damage response"/>
    <property type="evidence" value="ECO:0007669"/>
    <property type="project" value="TreeGrafter"/>
</dbReference>
<reference evidence="2" key="1">
    <citation type="submission" date="2020-05" db="EMBL/GenBank/DDBJ databases">
        <authorList>
            <person name="Chiriac C."/>
            <person name="Salcher M."/>
            <person name="Ghai R."/>
            <person name="Kavagutti S V."/>
        </authorList>
    </citation>
    <scope>NUCLEOTIDE SEQUENCE</scope>
</reference>
<sequence>MKIKFPTTALLILSLTGLSISPASAATDASPKGITVSATGTVKVTPDTVRLSATISALAPTNKEALAKANESANTFRTVLLATKIATKDIKTQSFSVSPEYNYTQDKGQVLLGYRASQSSEVIIRDEKNAGPIIDAIIVASGDGLVINSVSPFVLESTKATTSARTAAVKTAKTKASAYAKLLAVKLGRVAYLNENSSPVYTGPVYAMAKDSVAATQIDLGQQEITVTVEVRWNIG</sequence>
<evidence type="ECO:0000313" key="3">
    <source>
        <dbReference type="EMBL" id="CAB4857814.1"/>
    </source>
</evidence>
<dbReference type="Pfam" id="PF04402">
    <property type="entry name" value="SIMPL"/>
    <property type="match status" value="1"/>
</dbReference>
<dbReference type="Gene3D" id="3.30.70.2970">
    <property type="entry name" value="Protein of unknown function (DUF541), domain 2"/>
    <property type="match status" value="1"/>
</dbReference>
<evidence type="ECO:0000313" key="2">
    <source>
        <dbReference type="EMBL" id="CAB4768811.1"/>
    </source>
</evidence>
<dbReference type="EMBL" id="CAEZZS010000005">
    <property type="protein sequence ID" value="CAB4768811.1"/>
    <property type="molecule type" value="Genomic_DNA"/>
</dbReference>
<accession>A0A6J6V968</accession>
<organism evidence="2">
    <name type="scientific">freshwater metagenome</name>
    <dbReference type="NCBI Taxonomy" id="449393"/>
    <lineage>
        <taxon>unclassified sequences</taxon>
        <taxon>metagenomes</taxon>
        <taxon>ecological metagenomes</taxon>
    </lineage>
</organism>
<name>A0A6J6V968_9ZZZZ</name>
<dbReference type="AlphaFoldDB" id="A0A6J6V968"/>
<evidence type="ECO:0000313" key="4">
    <source>
        <dbReference type="EMBL" id="CAB5038377.1"/>
    </source>
</evidence>
<dbReference type="EMBL" id="CAFBPY010000105">
    <property type="protein sequence ID" value="CAB5038377.1"/>
    <property type="molecule type" value="Genomic_DNA"/>
</dbReference>
<protein>
    <submittedName>
        <fullName evidence="2">Unannotated protein</fullName>
    </submittedName>
</protein>
<dbReference type="InterPro" id="IPR052022">
    <property type="entry name" value="26kDa_periplasmic_antigen"/>
</dbReference>
<dbReference type="PANTHER" id="PTHR34387">
    <property type="entry name" value="SLR1258 PROTEIN"/>
    <property type="match status" value="1"/>
</dbReference>
<gene>
    <name evidence="1" type="ORF">UFOPK2360_01232</name>
    <name evidence="2" type="ORF">UFOPK2922_00213</name>
    <name evidence="3" type="ORF">UFOPK3306_00261</name>
    <name evidence="4" type="ORF">UFOPK4209_00731</name>
</gene>
<proteinExistence type="predicted"/>
<dbReference type="InterPro" id="IPR007497">
    <property type="entry name" value="SIMPL/DUF541"/>
</dbReference>
<dbReference type="EMBL" id="CAFBLI010000012">
    <property type="protein sequence ID" value="CAB4857814.1"/>
    <property type="molecule type" value="Genomic_DNA"/>
</dbReference>
<dbReference type="EMBL" id="CAEZXH010000098">
    <property type="protein sequence ID" value="CAB4692660.1"/>
    <property type="molecule type" value="Genomic_DNA"/>
</dbReference>